<dbReference type="EMBL" id="GDJX01010056">
    <property type="protein sequence ID" value="JAT57880.1"/>
    <property type="molecule type" value="Transcribed_RNA"/>
</dbReference>
<dbReference type="PROSITE" id="PS50096">
    <property type="entry name" value="IQ"/>
    <property type="match status" value="1"/>
</dbReference>
<feature type="compositionally biased region" description="Polar residues" evidence="4">
    <location>
        <begin position="214"/>
        <end position="223"/>
    </location>
</feature>
<feature type="compositionally biased region" description="Low complexity" evidence="4">
    <location>
        <begin position="124"/>
        <end position="133"/>
    </location>
</feature>
<evidence type="ECO:0000256" key="4">
    <source>
        <dbReference type="SAM" id="MobiDB-lite"/>
    </source>
</evidence>
<dbReference type="PANTHER" id="PTHR32295">
    <property type="entry name" value="IQ-DOMAIN 5-RELATED"/>
    <property type="match status" value="1"/>
</dbReference>
<feature type="region of interest" description="Disordered" evidence="4">
    <location>
        <begin position="70"/>
        <end position="141"/>
    </location>
</feature>
<evidence type="ECO:0000313" key="6">
    <source>
        <dbReference type="EMBL" id="JAT57880.1"/>
    </source>
</evidence>
<feature type="region of interest" description="Disordered" evidence="4">
    <location>
        <begin position="327"/>
        <end position="414"/>
    </location>
</feature>
<dbReference type="Pfam" id="PF00612">
    <property type="entry name" value="IQ"/>
    <property type="match status" value="1"/>
</dbReference>
<evidence type="ECO:0000259" key="5">
    <source>
        <dbReference type="Pfam" id="PF13178"/>
    </source>
</evidence>
<organism evidence="6">
    <name type="scientific">Anthurium amnicola</name>
    <dbReference type="NCBI Taxonomy" id="1678845"/>
    <lineage>
        <taxon>Eukaryota</taxon>
        <taxon>Viridiplantae</taxon>
        <taxon>Streptophyta</taxon>
        <taxon>Embryophyta</taxon>
        <taxon>Tracheophyta</taxon>
        <taxon>Spermatophyta</taxon>
        <taxon>Magnoliopsida</taxon>
        <taxon>Liliopsida</taxon>
        <taxon>Araceae</taxon>
        <taxon>Pothoideae</taxon>
        <taxon>Potheae</taxon>
        <taxon>Anthurium</taxon>
    </lineage>
</organism>
<dbReference type="SMART" id="SM00015">
    <property type="entry name" value="IQ"/>
    <property type="match status" value="1"/>
</dbReference>
<comment type="subunit">
    <text evidence="3">Binds to multiple calmodulin (CaM) in the presence of Ca(2+) and CaM-like proteins.</text>
</comment>
<name>A0A1D1YTF9_9ARAE</name>
<evidence type="ECO:0000256" key="3">
    <source>
        <dbReference type="ARBA" id="ARBA00024378"/>
    </source>
</evidence>
<dbReference type="GO" id="GO:0005516">
    <property type="term" value="F:calmodulin binding"/>
    <property type="evidence" value="ECO:0007669"/>
    <property type="project" value="UniProtKB-KW"/>
</dbReference>
<comment type="similarity">
    <text evidence="2">Belongs to the IQD family.</text>
</comment>
<dbReference type="InterPro" id="IPR025064">
    <property type="entry name" value="DUF4005"/>
</dbReference>
<dbReference type="Pfam" id="PF13178">
    <property type="entry name" value="DUF4005"/>
    <property type="match status" value="1"/>
</dbReference>
<proteinExistence type="inferred from homology"/>
<feature type="compositionally biased region" description="Polar residues" evidence="4">
    <location>
        <begin position="89"/>
        <end position="102"/>
    </location>
</feature>
<gene>
    <name evidence="6" type="primary">IQD14_2</name>
    <name evidence="6" type="ORF">g.36031</name>
</gene>
<dbReference type="InterPro" id="IPR000048">
    <property type="entry name" value="IQ_motif_EF-hand-BS"/>
</dbReference>
<keyword evidence="1" id="KW-0112">Calmodulin-binding</keyword>
<sequence length="513" mass="57441">MGKKGNWILALKRVFTSTPKDKLVVNGPDGEFVKEKKKWAIGKLRHGGTKPFIHLHKEPSSIEQILGDAEREQHKPHHHHPEPPKRAQQRSSIESENAQMEQTKPLASAPVPSPPKRAQQLKATPTPSSTVTTHPAMFPPRITMNHTQKSAIKIQAAYRGYMARQTYRGLRGLVRLQGVMRGQTVKRQTMNAMRLMQQFVRVQSQIRMRRIQAMESQNPQRQTPHIGDKEQDSNISKWSLSHKSDAEERTQGEWDASLLTKEEADVRQQRKVEAVIKRERALAYSSSHQLLKAPPKSPHSAFAELRSGGVPVWWSWLERRFLQAHQPTERVPTPPAATPSNWGLPDPHMRPGSHSRLSRFGLENPEQYTPRSSHGFAAAAKARGPLSSPRKSRHPPPSRAASVRPAPRDDESLTSCPAFMVPGYMAPTLSAKAKVREQAFHRDGPTAEAKKRFSFGLSQSIGSLRWSKGSSLFPPKDSGAQKMRGKHRPLHSMGNLSVDLASQPAGVGRMPFK</sequence>
<dbReference type="AlphaFoldDB" id="A0A1D1YTF9"/>
<dbReference type="CDD" id="cd23767">
    <property type="entry name" value="IQCD"/>
    <property type="match status" value="1"/>
</dbReference>
<evidence type="ECO:0000256" key="2">
    <source>
        <dbReference type="ARBA" id="ARBA00024341"/>
    </source>
</evidence>
<protein>
    <submittedName>
        <fullName evidence="6">Protein IQ-DOMAIN 14</fullName>
    </submittedName>
</protein>
<accession>A0A1D1YTF9</accession>
<feature type="region of interest" description="Disordered" evidence="4">
    <location>
        <begin position="214"/>
        <end position="234"/>
    </location>
</feature>
<feature type="domain" description="DUF4005" evidence="5">
    <location>
        <begin position="389"/>
        <end position="486"/>
    </location>
</feature>
<evidence type="ECO:0000256" key="1">
    <source>
        <dbReference type="ARBA" id="ARBA00022860"/>
    </source>
</evidence>
<dbReference type="PANTHER" id="PTHR32295:SF113">
    <property type="entry name" value="PROTEIN IQ-DOMAIN 14"/>
    <property type="match status" value="1"/>
</dbReference>
<feature type="region of interest" description="Disordered" evidence="4">
    <location>
        <begin position="468"/>
        <end position="492"/>
    </location>
</feature>
<dbReference type="Gene3D" id="1.20.5.190">
    <property type="match status" value="1"/>
</dbReference>
<reference evidence="6" key="1">
    <citation type="submission" date="2015-07" db="EMBL/GenBank/DDBJ databases">
        <title>Transcriptome Assembly of Anthurium amnicola.</title>
        <authorList>
            <person name="Suzuki J."/>
        </authorList>
    </citation>
    <scope>NUCLEOTIDE SEQUENCE</scope>
</reference>